<name>A0A511MZI7_DEIC1</name>
<dbReference type="Pfam" id="PF03704">
    <property type="entry name" value="BTAD"/>
    <property type="match status" value="1"/>
</dbReference>
<feature type="domain" description="Bacterial transcriptional activator" evidence="1">
    <location>
        <begin position="100"/>
        <end position="241"/>
    </location>
</feature>
<dbReference type="InterPro" id="IPR051677">
    <property type="entry name" value="AfsR-DnrI-RedD_regulator"/>
</dbReference>
<evidence type="ECO:0000259" key="1">
    <source>
        <dbReference type="SMART" id="SM01043"/>
    </source>
</evidence>
<dbReference type="PANTHER" id="PTHR35807">
    <property type="entry name" value="TRANSCRIPTIONAL REGULATOR REDD-RELATED"/>
    <property type="match status" value="1"/>
</dbReference>
<dbReference type="OrthoDB" id="58925at2"/>
<dbReference type="Gene3D" id="1.10.10.10">
    <property type="entry name" value="Winged helix-like DNA-binding domain superfamily/Winged helix DNA-binding domain"/>
    <property type="match status" value="1"/>
</dbReference>
<organism evidence="2 3">
    <name type="scientific">Deinococcus cellulosilyticus (strain DSM 18568 / NBRC 106333 / KACC 11606 / 5516J-15)</name>
    <dbReference type="NCBI Taxonomy" id="1223518"/>
    <lineage>
        <taxon>Bacteria</taxon>
        <taxon>Thermotogati</taxon>
        <taxon>Deinococcota</taxon>
        <taxon>Deinococci</taxon>
        <taxon>Deinococcales</taxon>
        <taxon>Deinococcaceae</taxon>
        <taxon>Deinococcus</taxon>
    </lineage>
</organism>
<dbReference type="RefSeq" id="WP_146882992.1">
    <property type="nucleotide sequence ID" value="NZ_BJXB01000004.1"/>
</dbReference>
<dbReference type="InterPro" id="IPR036388">
    <property type="entry name" value="WH-like_DNA-bd_sf"/>
</dbReference>
<dbReference type="Gene3D" id="1.25.40.10">
    <property type="entry name" value="Tetratricopeptide repeat domain"/>
    <property type="match status" value="1"/>
</dbReference>
<accession>A0A511MZI7</accession>
<evidence type="ECO:0000313" key="3">
    <source>
        <dbReference type="Proteomes" id="UP000321306"/>
    </source>
</evidence>
<reference evidence="2 3" key="1">
    <citation type="submission" date="2019-07" db="EMBL/GenBank/DDBJ databases">
        <title>Whole genome shotgun sequence of Deinococcus cellulosilyticus NBRC 106333.</title>
        <authorList>
            <person name="Hosoyama A."/>
            <person name="Uohara A."/>
            <person name="Ohji S."/>
            <person name="Ichikawa N."/>
        </authorList>
    </citation>
    <scope>NUCLEOTIDE SEQUENCE [LARGE SCALE GENOMIC DNA]</scope>
    <source>
        <strain evidence="2 3">NBRC 106333</strain>
    </source>
</reference>
<evidence type="ECO:0000313" key="2">
    <source>
        <dbReference type="EMBL" id="GEM45536.1"/>
    </source>
</evidence>
<sequence length="287" mass="33217">MNPNTLKIRTLGQVHVQLGDQEAQFHSEPARALLFYLLSFVEGRSKSEILHDLWDEEESPAVNNRFRVTLHRIRTALGVSDGVHEQYGRYQISREVLQSSDLFHFYTHLSQAEHLTGQPRLKELQKALSYYTGNYLEGMDQEWVQQAREEHRTAYVRALLELSMLYCTEGQCEDTVHALFRALKADPFIGENYHQKLMTCLSVVEDRYAAIEHYRRFIHFLKNELQDTPMKDTVSLAQRIKDGEAICKRKHEGDAQEASMTSNCPFTPSGQCPEFFLDLSESRTDVN</sequence>
<dbReference type="AlphaFoldDB" id="A0A511MZI7"/>
<gene>
    <name evidence="2" type="ORF">DC3_11710</name>
</gene>
<dbReference type="InterPro" id="IPR011990">
    <property type="entry name" value="TPR-like_helical_dom_sf"/>
</dbReference>
<dbReference type="SMART" id="SM01043">
    <property type="entry name" value="BTAD"/>
    <property type="match status" value="1"/>
</dbReference>
<dbReference type="InterPro" id="IPR005158">
    <property type="entry name" value="BTAD"/>
</dbReference>
<comment type="caution">
    <text evidence="2">The sequence shown here is derived from an EMBL/GenBank/DDBJ whole genome shotgun (WGS) entry which is preliminary data.</text>
</comment>
<keyword evidence="3" id="KW-1185">Reference proteome</keyword>
<dbReference type="PANTHER" id="PTHR35807:SF2">
    <property type="entry name" value="TRANSCRIPTIONAL ACTIVATOR DOMAIN"/>
    <property type="match status" value="1"/>
</dbReference>
<dbReference type="SUPFAM" id="SSF48452">
    <property type="entry name" value="TPR-like"/>
    <property type="match status" value="1"/>
</dbReference>
<proteinExistence type="predicted"/>
<dbReference type="EMBL" id="BJXB01000004">
    <property type="protein sequence ID" value="GEM45536.1"/>
    <property type="molecule type" value="Genomic_DNA"/>
</dbReference>
<protein>
    <recommendedName>
        <fullName evidence="1">Bacterial transcriptional activator domain-containing protein</fullName>
    </recommendedName>
</protein>
<dbReference type="Proteomes" id="UP000321306">
    <property type="component" value="Unassembled WGS sequence"/>
</dbReference>